<protein>
    <submittedName>
        <fullName evidence="2">Uncharacterized protein</fullName>
    </submittedName>
</protein>
<proteinExistence type="predicted"/>
<sequence length="202" mass="23054">MASPQSLKTKWSHFMTRFNPDEEQQQLSDEPIINTSRRPSHVSHVSSSCSTIAEDTFWSDSMSTISEQSTSTNNKRNNYPAPGGESSSRPRRTAKRHLLHLFRRRGSSLDDTDYFDKEKQRLHSLYELALDEIKYAEDSRGSPYYVGDRITAREAIDGCATAFMNLQQQTTDTSLQSLLQSTMAPRLIELQTKFDALPLEQQ</sequence>
<keyword evidence="3" id="KW-1185">Reference proteome</keyword>
<reference evidence="2" key="1">
    <citation type="journal article" date="2022" name="IScience">
        <title>Evolution of zygomycete secretomes and the origins of terrestrial fungal ecologies.</title>
        <authorList>
            <person name="Chang Y."/>
            <person name="Wang Y."/>
            <person name="Mondo S."/>
            <person name="Ahrendt S."/>
            <person name="Andreopoulos W."/>
            <person name="Barry K."/>
            <person name="Beard J."/>
            <person name="Benny G.L."/>
            <person name="Blankenship S."/>
            <person name="Bonito G."/>
            <person name="Cuomo C."/>
            <person name="Desiro A."/>
            <person name="Gervers K.A."/>
            <person name="Hundley H."/>
            <person name="Kuo A."/>
            <person name="LaButti K."/>
            <person name="Lang B.F."/>
            <person name="Lipzen A."/>
            <person name="O'Donnell K."/>
            <person name="Pangilinan J."/>
            <person name="Reynolds N."/>
            <person name="Sandor L."/>
            <person name="Smith M.E."/>
            <person name="Tsang A."/>
            <person name="Grigoriev I.V."/>
            <person name="Stajich J.E."/>
            <person name="Spatafora J.W."/>
        </authorList>
    </citation>
    <scope>NUCLEOTIDE SEQUENCE</scope>
    <source>
        <strain evidence="2">RSA 2281</strain>
    </source>
</reference>
<evidence type="ECO:0000256" key="1">
    <source>
        <dbReference type="SAM" id="MobiDB-lite"/>
    </source>
</evidence>
<dbReference type="EMBL" id="JAIXMP010000003">
    <property type="protein sequence ID" value="KAI9275740.1"/>
    <property type="molecule type" value="Genomic_DNA"/>
</dbReference>
<feature type="region of interest" description="Disordered" evidence="1">
    <location>
        <begin position="1"/>
        <end position="46"/>
    </location>
</feature>
<evidence type="ECO:0000313" key="3">
    <source>
        <dbReference type="Proteomes" id="UP001209540"/>
    </source>
</evidence>
<feature type="compositionally biased region" description="Polar residues" evidence="1">
    <location>
        <begin position="63"/>
        <end position="77"/>
    </location>
</feature>
<dbReference type="Proteomes" id="UP001209540">
    <property type="component" value="Unassembled WGS sequence"/>
</dbReference>
<gene>
    <name evidence="2" type="ORF">BDA99DRAFT_532691</name>
</gene>
<accession>A0AAD5PIQ9</accession>
<dbReference type="AlphaFoldDB" id="A0AAD5PIQ9"/>
<organism evidence="2 3">
    <name type="scientific">Phascolomyces articulosus</name>
    <dbReference type="NCBI Taxonomy" id="60185"/>
    <lineage>
        <taxon>Eukaryota</taxon>
        <taxon>Fungi</taxon>
        <taxon>Fungi incertae sedis</taxon>
        <taxon>Mucoromycota</taxon>
        <taxon>Mucoromycotina</taxon>
        <taxon>Mucoromycetes</taxon>
        <taxon>Mucorales</taxon>
        <taxon>Lichtheimiaceae</taxon>
        <taxon>Phascolomyces</taxon>
    </lineage>
</organism>
<evidence type="ECO:0000313" key="2">
    <source>
        <dbReference type="EMBL" id="KAI9275740.1"/>
    </source>
</evidence>
<feature type="region of interest" description="Disordered" evidence="1">
    <location>
        <begin position="63"/>
        <end position="92"/>
    </location>
</feature>
<reference evidence="2" key="2">
    <citation type="submission" date="2023-02" db="EMBL/GenBank/DDBJ databases">
        <authorList>
            <consortium name="DOE Joint Genome Institute"/>
            <person name="Mondo S.J."/>
            <person name="Chang Y."/>
            <person name="Wang Y."/>
            <person name="Ahrendt S."/>
            <person name="Andreopoulos W."/>
            <person name="Barry K."/>
            <person name="Beard J."/>
            <person name="Benny G.L."/>
            <person name="Blankenship S."/>
            <person name="Bonito G."/>
            <person name="Cuomo C."/>
            <person name="Desiro A."/>
            <person name="Gervers K.A."/>
            <person name="Hundley H."/>
            <person name="Kuo A."/>
            <person name="LaButti K."/>
            <person name="Lang B.F."/>
            <person name="Lipzen A."/>
            <person name="O'Donnell K."/>
            <person name="Pangilinan J."/>
            <person name="Reynolds N."/>
            <person name="Sandor L."/>
            <person name="Smith M.W."/>
            <person name="Tsang A."/>
            <person name="Grigoriev I.V."/>
            <person name="Stajich J.E."/>
            <person name="Spatafora J.W."/>
        </authorList>
    </citation>
    <scope>NUCLEOTIDE SEQUENCE</scope>
    <source>
        <strain evidence="2">RSA 2281</strain>
    </source>
</reference>
<comment type="caution">
    <text evidence="2">The sequence shown here is derived from an EMBL/GenBank/DDBJ whole genome shotgun (WGS) entry which is preliminary data.</text>
</comment>
<name>A0AAD5PIQ9_9FUNG</name>